<organism evidence="1 2">
    <name type="scientific">Candidatus Bipolaricaulis anaerobius</name>
    <dbReference type="NCBI Taxonomy" id="2026885"/>
    <lineage>
        <taxon>Bacteria</taxon>
        <taxon>Candidatus Bipolaricaulota</taxon>
        <taxon>Candidatus Bipolaricaulia</taxon>
        <taxon>Candidatus Bipolaricaulales</taxon>
        <taxon>Candidatus Bipolaricaulaceae</taxon>
        <taxon>Candidatus Bipolaricaulis</taxon>
    </lineage>
</organism>
<dbReference type="KEGG" id="bana:BARAN1_1216"/>
<gene>
    <name evidence="1" type="ORF">BARAN1_1216</name>
</gene>
<dbReference type="Proteomes" id="UP000249818">
    <property type="component" value="Chromosome BARAN1"/>
</dbReference>
<dbReference type="RefSeq" id="WP_157959528.1">
    <property type="nucleotide sequence ID" value="NZ_LS483254.1"/>
</dbReference>
<dbReference type="AlphaFoldDB" id="A0A2X3KXB3"/>
<evidence type="ECO:0000313" key="2">
    <source>
        <dbReference type="Proteomes" id="UP000249818"/>
    </source>
</evidence>
<keyword evidence="2" id="KW-1185">Reference proteome</keyword>
<sequence length="50" mass="5788">MNPTSAAKTEHERTALQRQIAATDRQIDHLMYELYGLTEEEIRVVEEATK</sequence>
<evidence type="ECO:0000313" key="1">
    <source>
        <dbReference type="EMBL" id="SQD93238.1"/>
    </source>
</evidence>
<protein>
    <submittedName>
        <fullName evidence="1">Uncharacterized protein</fullName>
    </submittedName>
</protein>
<accession>A0A2X3KXB3</accession>
<dbReference type="OrthoDB" id="32195at2"/>
<reference evidence="2" key="1">
    <citation type="submission" date="2018-05" db="EMBL/GenBank/DDBJ databases">
        <authorList>
            <person name="Hao L."/>
        </authorList>
    </citation>
    <scope>NUCLEOTIDE SEQUENCE [LARGE SCALE GENOMIC DNA]</scope>
</reference>
<name>A0A2X3KXB3_9BACT</name>
<proteinExistence type="predicted"/>
<dbReference type="EMBL" id="LS483254">
    <property type="protein sequence ID" value="SQD93238.1"/>
    <property type="molecule type" value="Genomic_DNA"/>
</dbReference>